<protein>
    <submittedName>
        <fullName evidence="2">Uncharacterized protein</fullName>
    </submittedName>
</protein>
<feature type="transmembrane region" description="Helical" evidence="1">
    <location>
        <begin position="44"/>
        <end position="62"/>
    </location>
</feature>
<accession>A0A9P0BJX0</accession>
<dbReference type="Proteomes" id="UP001154114">
    <property type="component" value="Chromosome 10"/>
</dbReference>
<sequence>MIIPFVITEPEILHCLAVAPTLVLSVMFVVLYLVDQVHDLAEQLYLMLQIIFNVLAFLFVLLNTSATLALYGLFYCHLLIALCIDKYYVIKERGFALLRKE</sequence>
<organism evidence="2 3">
    <name type="scientific">Chrysodeixis includens</name>
    <name type="common">Soybean looper</name>
    <name type="synonym">Pseudoplusia includens</name>
    <dbReference type="NCBI Taxonomy" id="689277"/>
    <lineage>
        <taxon>Eukaryota</taxon>
        <taxon>Metazoa</taxon>
        <taxon>Ecdysozoa</taxon>
        <taxon>Arthropoda</taxon>
        <taxon>Hexapoda</taxon>
        <taxon>Insecta</taxon>
        <taxon>Pterygota</taxon>
        <taxon>Neoptera</taxon>
        <taxon>Endopterygota</taxon>
        <taxon>Lepidoptera</taxon>
        <taxon>Glossata</taxon>
        <taxon>Ditrysia</taxon>
        <taxon>Noctuoidea</taxon>
        <taxon>Noctuidae</taxon>
        <taxon>Plusiinae</taxon>
        <taxon>Chrysodeixis</taxon>
    </lineage>
</organism>
<keyword evidence="1" id="KW-0812">Transmembrane</keyword>
<evidence type="ECO:0000313" key="2">
    <source>
        <dbReference type="EMBL" id="CAH0579437.1"/>
    </source>
</evidence>
<keyword evidence="3" id="KW-1185">Reference proteome</keyword>
<proteinExistence type="predicted"/>
<keyword evidence="1" id="KW-1133">Transmembrane helix</keyword>
<gene>
    <name evidence="2" type="ORF">CINC_LOCUS1199</name>
</gene>
<dbReference type="EMBL" id="LR824013">
    <property type="protein sequence ID" value="CAH0579437.1"/>
    <property type="molecule type" value="Genomic_DNA"/>
</dbReference>
<evidence type="ECO:0000313" key="3">
    <source>
        <dbReference type="Proteomes" id="UP001154114"/>
    </source>
</evidence>
<feature type="transmembrane region" description="Helical" evidence="1">
    <location>
        <begin position="68"/>
        <end position="90"/>
    </location>
</feature>
<dbReference type="AlphaFoldDB" id="A0A9P0BJX0"/>
<name>A0A9P0BJX0_CHRIL</name>
<evidence type="ECO:0000256" key="1">
    <source>
        <dbReference type="SAM" id="Phobius"/>
    </source>
</evidence>
<feature type="transmembrane region" description="Helical" evidence="1">
    <location>
        <begin position="12"/>
        <end position="32"/>
    </location>
</feature>
<keyword evidence="1" id="KW-0472">Membrane</keyword>
<reference evidence="2" key="1">
    <citation type="submission" date="2021-12" db="EMBL/GenBank/DDBJ databases">
        <authorList>
            <person name="King R."/>
        </authorList>
    </citation>
    <scope>NUCLEOTIDE SEQUENCE</scope>
</reference>
<dbReference type="OrthoDB" id="7355063at2759"/>